<reference evidence="2" key="1">
    <citation type="submission" date="2022-09" db="EMBL/GenBank/DDBJ databases">
        <title>Fusarium specimens isolated from Avocado Roots.</title>
        <authorList>
            <person name="Stajich J."/>
            <person name="Roper C."/>
            <person name="Heimlech-Rivalta G."/>
        </authorList>
    </citation>
    <scope>NUCLEOTIDE SEQUENCE</scope>
    <source>
        <strain evidence="2">A02</strain>
    </source>
</reference>
<organism evidence="2 3">
    <name type="scientific">Fusarium falciforme</name>
    <dbReference type="NCBI Taxonomy" id="195108"/>
    <lineage>
        <taxon>Eukaryota</taxon>
        <taxon>Fungi</taxon>
        <taxon>Dikarya</taxon>
        <taxon>Ascomycota</taxon>
        <taxon>Pezizomycotina</taxon>
        <taxon>Sordariomycetes</taxon>
        <taxon>Hypocreomycetidae</taxon>
        <taxon>Hypocreales</taxon>
        <taxon>Nectriaceae</taxon>
        <taxon>Fusarium</taxon>
        <taxon>Fusarium solani species complex</taxon>
    </lineage>
</organism>
<proteinExistence type="predicted"/>
<evidence type="ECO:0000313" key="2">
    <source>
        <dbReference type="EMBL" id="KAJ4187299.1"/>
    </source>
</evidence>
<evidence type="ECO:0000256" key="1">
    <source>
        <dbReference type="SAM" id="MobiDB-lite"/>
    </source>
</evidence>
<comment type="caution">
    <text evidence="2">The sequence shown here is derived from an EMBL/GenBank/DDBJ whole genome shotgun (WGS) entry which is preliminary data.</text>
</comment>
<sequence length="113" mass="12286">MTVNDRTVISVFFNTSESTSVAARRPQVMDFGLGDTAWNGKQKLLLFASQGHGHDEGFDLAGMEWPGHEASEDGTTNATKGSSRGLSSRGRTDNQTGLRSPSKKTHCIYSFVF</sequence>
<feature type="region of interest" description="Disordered" evidence="1">
    <location>
        <begin position="57"/>
        <end position="104"/>
    </location>
</feature>
<evidence type="ECO:0000313" key="3">
    <source>
        <dbReference type="Proteomes" id="UP001152087"/>
    </source>
</evidence>
<keyword evidence="3" id="KW-1185">Reference proteome</keyword>
<dbReference type="Proteomes" id="UP001152087">
    <property type="component" value="Unassembled WGS sequence"/>
</dbReference>
<dbReference type="AlphaFoldDB" id="A0A9W8V1T7"/>
<accession>A0A9W8V1T7</accession>
<gene>
    <name evidence="2" type="ORF">NW755_007392</name>
</gene>
<dbReference type="EMBL" id="JAOQAV010000018">
    <property type="protein sequence ID" value="KAJ4187299.1"/>
    <property type="molecule type" value="Genomic_DNA"/>
</dbReference>
<protein>
    <submittedName>
        <fullName evidence="2">Uncharacterized protein</fullName>
    </submittedName>
</protein>
<name>A0A9W8V1T7_9HYPO</name>